<name>A0AAW1M1A6_POPJA</name>
<keyword evidence="2" id="KW-1185">Reference proteome</keyword>
<sequence length="138" mass="15392">MNVSGISNGKTSIKHKVQITIKSIHNNFKTQISCLVLPSITDNIPSKSFSTQLIKIPSSITLADPSFYQSRSIDLLLGASIFWQLICVGQIREKNCPVLQKTRLGWVVSGELNVGNVPHHNTQALLTLNHFTIIHKRY</sequence>
<evidence type="ECO:0000313" key="2">
    <source>
        <dbReference type="Proteomes" id="UP001458880"/>
    </source>
</evidence>
<accession>A0AAW1M1A6</accession>
<gene>
    <name evidence="1" type="ORF">QE152_g9050</name>
</gene>
<evidence type="ECO:0000313" key="1">
    <source>
        <dbReference type="EMBL" id="KAK9739440.1"/>
    </source>
</evidence>
<organism evidence="1 2">
    <name type="scientific">Popillia japonica</name>
    <name type="common">Japanese beetle</name>
    <dbReference type="NCBI Taxonomy" id="7064"/>
    <lineage>
        <taxon>Eukaryota</taxon>
        <taxon>Metazoa</taxon>
        <taxon>Ecdysozoa</taxon>
        <taxon>Arthropoda</taxon>
        <taxon>Hexapoda</taxon>
        <taxon>Insecta</taxon>
        <taxon>Pterygota</taxon>
        <taxon>Neoptera</taxon>
        <taxon>Endopterygota</taxon>
        <taxon>Coleoptera</taxon>
        <taxon>Polyphaga</taxon>
        <taxon>Scarabaeiformia</taxon>
        <taxon>Scarabaeidae</taxon>
        <taxon>Rutelinae</taxon>
        <taxon>Popillia</taxon>
    </lineage>
</organism>
<comment type="caution">
    <text evidence="1">The sequence shown here is derived from an EMBL/GenBank/DDBJ whole genome shotgun (WGS) entry which is preliminary data.</text>
</comment>
<dbReference type="EMBL" id="JASPKY010000075">
    <property type="protein sequence ID" value="KAK9739440.1"/>
    <property type="molecule type" value="Genomic_DNA"/>
</dbReference>
<reference evidence="1 2" key="1">
    <citation type="journal article" date="2024" name="BMC Genomics">
        <title>De novo assembly and annotation of Popillia japonica's genome with initial clues to its potential as an invasive pest.</title>
        <authorList>
            <person name="Cucini C."/>
            <person name="Boschi S."/>
            <person name="Funari R."/>
            <person name="Cardaioli E."/>
            <person name="Iannotti N."/>
            <person name="Marturano G."/>
            <person name="Paoli F."/>
            <person name="Bruttini M."/>
            <person name="Carapelli A."/>
            <person name="Frati F."/>
            <person name="Nardi F."/>
        </authorList>
    </citation>
    <scope>NUCLEOTIDE SEQUENCE [LARGE SCALE GENOMIC DNA]</scope>
    <source>
        <strain evidence="1">DMR45628</strain>
    </source>
</reference>
<dbReference type="AlphaFoldDB" id="A0AAW1M1A6"/>
<dbReference type="Proteomes" id="UP001458880">
    <property type="component" value="Unassembled WGS sequence"/>
</dbReference>
<proteinExistence type="predicted"/>
<protein>
    <submittedName>
        <fullName evidence="1">Peptidase (DUF1758)</fullName>
    </submittedName>
</protein>